<organism evidence="2 3">
    <name type="scientific">Microvirga brassicacearum</name>
    <dbReference type="NCBI Taxonomy" id="2580413"/>
    <lineage>
        <taxon>Bacteria</taxon>
        <taxon>Pseudomonadati</taxon>
        <taxon>Pseudomonadota</taxon>
        <taxon>Alphaproteobacteria</taxon>
        <taxon>Hyphomicrobiales</taxon>
        <taxon>Methylobacteriaceae</taxon>
        <taxon>Microvirga</taxon>
    </lineage>
</organism>
<dbReference type="Proteomes" id="UP000325684">
    <property type="component" value="Unassembled WGS sequence"/>
</dbReference>
<protein>
    <recommendedName>
        <fullName evidence="4">Integrase</fullName>
    </recommendedName>
</protein>
<name>A0A5N3PHJ0_9HYPH</name>
<dbReference type="RefSeq" id="WP_150942257.1">
    <property type="nucleotide sequence ID" value="NZ_VCMV01000003.1"/>
</dbReference>
<comment type="caution">
    <text evidence="2">The sequence shown here is derived from an EMBL/GenBank/DDBJ whole genome shotgun (WGS) entry which is preliminary data.</text>
</comment>
<evidence type="ECO:0008006" key="4">
    <source>
        <dbReference type="Google" id="ProtNLM"/>
    </source>
</evidence>
<accession>A0A5N3PHJ0</accession>
<evidence type="ECO:0000256" key="1">
    <source>
        <dbReference type="SAM" id="MobiDB-lite"/>
    </source>
</evidence>
<dbReference type="SUPFAM" id="SSF56349">
    <property type="entry name" value="DNA breaking-rejoining enzymes"/>
    <property type="match status" value="1"/>
</dbReference>
<dbReference type="InterPro" id="IPR011010">
    <property type="entry name" value="DNA_brk_join_enz"/>
</dbReference>
<reference evidence="2 3" key="1">
    <citation type="journal article" date="2019" name="Microorganisms">
        <title>Genome Insights into the Novel Species Microvirga brassicacearum, a Rapeseed Endophyte with Biotechnological Potential.</title>
        <authorList>
            <person name="Jimenez-Gomez A."/>
            <person name="Saati-Santamaria Z."/>
            <person name="Igual J.M."/>
            <person name="Rivas R."/>
            <person name="Mateos P.F."/>
            <person name="Garcia-Fraile P."/>
        </authorList>
    </citation>
    <scope>NUCLEOTIDE SEQUENCE [LARGE SCALE GENOMIC DNA]</scope>
    <source>
        <strain evidence="2 3">CDVBN77</strain>
    </source>
</reference>
<keyword evidence="3" id="KW-1185">Reference proteome</keyword>
<dbReference type="AlphaFoldDB" id="A0A5N3PHJ0"/>
<evidence type="ECO:0000313" key="3">
    <source>
        <dbReference type="Proteomes" id="UP000325684"/>
    </source>
</evidence>
<feature type="region of interest" description="Disordered" evidence="1">
    <location>
        <begin position="1"/>
        <end position="38"/>
    </location>
</feature>
<feature type="compositionally biased region" description="Low complexity" evidence="1">
    <location>
        <begin position="19"/>
        <end position="28"/>
    </location>
</feature>
<evidence type="ECO:0000313" key="2">
    <source>
        <dbReference type="EMBL" id="KAB0269199.1"/>
    </source>
</evidence>
<proteinExistence type="predicted"/>
<dbReference type="GO" id="GO:0003677">
    <property type="term" value="F:DNA binding"/>
    <property type="evidence" value="ECO:0007669"/>
    <property type="project" value="InterPro"/>
</dbReference>
<dbReference type="EMBL" id="VCMV01000003">
    <property type="protein sequence ID" value="KAB0269199.1"/>
    <property type="molecule type" value="Genomic_DNA"/>
</dbReference>
<sequence length="236" mass="25956">MADRPRAISPAGLPPSPPATSSIPAAGRRTGRSGPRRTNIQHYGRWLGYLAWIGALSADAAPADRVTKEAVRAYNQHLETLVAPRARLSMLVGLKAVMQAMAPEQNWRWLQDMCNRIQINARPLNDKRSRMRPTPEIVAAAAGLLQSLPCPVTTVRQTHDYRDALMLWLGATRPLRVKNFASLELGRLLTRTGRNWLIAIPAAETKTKQPIAFDLSADLLPWLERYGGPDAVSASG</sequence>
<gene>
    <name evidence="2" type="ORF">FEZ63_03620</name>
</gene>
<dbReference type="OrthoDB" id="7363113at2"/>